<dbReference type="SUPFAM" id="SSF53383">
    <property type="entry name" value="PLP-dependent transferases"/>
    <property type="match status" value="1"/>
</dbReference>
<comment type="similarity">
    <text evidence="2 4">Belongs to the class-III pyridoxal-phosphate-dependent aminotransferase family.</text>
</comment>
<gene>
    <name evidence="5" type="ORF">KCU76_g10638</name>
</gene>
<dbReference type="Gene3D" id="3.40.640.10">
    <property type="entry name" value="Type I PLP-dependent aspartate aminotransferase-like (Major domain)"/>
    <property type="match status" value="1"/>
</dbReference>
<evidence type="ECO:0000313" key="6">
    <source>
        <dbReference type="Proteomes" id="UP000779574"/>
    </source>
</evidence>
<evidence type="ECO:0000256" key="2">
    <source>
        <dbReference type="ARBA" id="ARBA00008954"/>
    </source>
</evidence>
<reference evidence="5" key="2">
    <citation type="submission" date="2021-08" db="EMBL/GenBank/DDBJ databases">
        <authorList>
            <person name="Gostincar C."/>
            <person name="Sun X."/>
            <person name="Song Z."/>
            <person name="Gunde-Cimerman N."/>
        </authorList>
    </citation>
    <scope>NUCLEOTIDE SEQUENCE</scope>
    <source>
        <strain evidence="5">EXF-9911</strain>
    </source>
</reference>
<sequence>MTTPESKSAVFHRSLHTDPISIVGASGNYLYLADGGKLLDATGGAAVSCLGHGHQRVKEAIISQLDVVSYVHSATFATEAAELLAKELVESTGGEMSKAYIVSSGSEAMEAALKLARQHYLESQPPQPQRTKFIARHESYHGTTLGALSISGHKARRAPYEPMLIPNMSRVSACNAYRGMKESETETEYVDRLAKELDDEFQRLGPETVCAFVAEPVVGAALGCVPAVKGYFQAVRAICDKYGALLILDEVMCGMGRTGTMHAWQSPLIGVVPDIQTIGKGLGGGYAPIAGVLISRKVTDTLFKGTGAFTHGQTYQGHPVSCRAALEVLRTLQDEKLVQNAAAMGEKLEELLKRIVLPLPHVGDVRGKGLFWGIEFVKDKTTKEPFDPKDNVAMNIHEKGLSCPHNITLYPGTGTADGKIGDHILLAPAYNVTAEVIELIVQKTAKVIEEYFSKA</sequence>
<dbReference type="PANTHER" id="PTHR43094">
    <property type="entry name" value="AMINOTRANSFERASE"/>
    <property type="match status" value="1"/>
</dbReference>
<dbReference type="CDD" id="cd00610">
    <property type="entry name" value="OAT_like"/>
    <property type="match status" value="1"/>
</dbReference>
<protein>
    <submittedName>
        <fullName evidence="5">PLP-dependent transferase</fullName>
    </submittedName>
</protein>
<dbReference type="Gene3D" id="3.90.1150.10">
    <property type="entry name" value="Aspartate Aminotransferase, domain 1"/>
    <property type="match status" value="1"/>
</dbReference>
<feature type="non-terminal residue" evidence="5">
    <location>
        <position position="455"/>
    </location>
</feature>
<keyword evidence="5" id="KW-0808">Transferase</keyword>
<dbReference type="FunFam" id="3.40.640.10:FF:000004">
    <property type="entry name" value="Acetylornithine aminotransferase"/>
    <property type="match status" value="1"/>
</dbReference>
<dbReference type="InterPro" id="IPR015421">
    <property type="entry name" value="PyrdxlP-dep_Trfase_major"/>
</dbReference>
<dbReference type="GO" id="GO:0030170">
    <property type="term" value="F:pyridoxal phosphate binding"/>
    <property type="evidence" value="ECO:0007669"/>
    <property type="project" value="InterPro"/>
</dbReference>
<name>A0A9P8ED87_AURME</name>
<dbReference type="InterPro" id="IPR005814">
    <property type="entry name" value="Aminotrans_3"/>
</dbReference>
<evidence type="ECO:0000313" key="5">
    <source>
        <dbReference type="EMBL" id="KAG9686998.1"/>
    </source>
</evidence>
<dbReference type="GO" id="GO:0008483">
    <property type="term" value="F:transaminase activity"/>
    <property type="evidence" value="ECO:0007669"/>
    <property type="project" value="InterPro"/>
</dbReference>
<dbReference type="NCBIfam" id="NF005685">
    <property type="entry name" value="PRK07483.1"/>
    <property type="match status" value="1"/>
</dbReference>
<evidence type="ECO:0000256" key="4">
    <source>
        <dbReference type="RuleBase" id="RU003560"/>
    </source>
</evidence>
<evidence type="ECO:0000256" key="1">
    <source>
        <dbReference type="ARBA" id="ARBA00001933"/>
    </source>
</evidence>
<dbReference type="GO" id="GO:0005829">
    <property type="term" value="C:cytosol"/>
    <property type="evidence" value="ECO:0007669"/>
    <property type="project" value="TreeGrafter"/>
</dbReference>
<dbReference type="Pfam" id="PF00202">
    <property type="entry name" value="Aminotran_3"/>
    <property type="match status" value="1"/>
</dbReference>
<proteinExistence type="inferred from homology"/>
<comment type="caution">
    <text evidence="5">The sequence shown here is derived from an EMBL/GenBank/DDBJ whole genome shotgun (WGS) entry which is preliminary data.</text>
</comment>
<dbReference type="InterPro" id="IPR015422">
    <property type="entry name" value="PyrdxlP-dep_Trfase_small"/>
</dbReference>
<dbReference type="AlphaFoldDB" id="A0A9P8ED87"/>
<organism evidence="5 6">
    <name type="scientific">Aureobasidium melanogenum</name>
    <name type="common">Aureobasidium pullulans var. melanogenum</name>
    <dbReference type="NCBI Taxonomy" id="46634"/>
    <lineage>
        <taxon>Eukaryota</taxon>
        <taxon>Fungi</taxon>
        <taxon>Dikarya</taxon>
        <taxon>Ascomycota</taxon>
        <taxon>Pezizomycotina</taxon>
        <taxon>Dothideomycetes</taxon>
        <taxon>Dothideomycetidae</taxon>
        <taxon>Dothideales</taxon>
        <taxon>Saccotheciaceae</taxon>
        <taxon>Aureobasidium</taxon>
    </lineage>
</organism>
<dbReference type="Proteomes" id="UP000779574">
    <property type="component" value="Unassembled WGS sequence"/>
</dbReference>
<evidence type="ECO:0000256" key="3">
    <source>
        <dbReference type="ARBA" id="ARBA00022898"/>
    </source>
</evidence>
<reference evidence="5" key="1">
    <citation type="journal article" date="2021" name="J Fungi (Basel)">
        <title>Virulence traits and population genomics of the black yeast Aureobasidium melanogenum.</title>
        <authorList>
            <person name="Cernosa A."/>
            <person name="Sun X."/>
            <person name="Gostincar C."/>
            <person name="Fang C."/>
            <person name="Gunde-Cimerman N."/>
            <person name="Song Z."/>
        </authorList>
    </citation>
    <scope>NUCLEOTIDE SEQUENCE</scope>
    <source>
        <strain evidence="5">EXF-9911</strain>
    </source>
</reference>
<dbReference type="PANTHER" id="PTHR43094:SF1">
    <property type="entry name" value="AMINOTRANSFERASE CLASS-III"/>
    <property type="match status" value="1"/>
</dbReference>
<keyword evidence="3 4" id="KW-0663">Pyridoxal phosphate</keyword>
<dbReference type="OrthoDB" id="5419315at2759"/>
<dbReference type="InterPro" id="IPR015424">
    <property type="entry name" value="PyrdxlP-dep_Trfase"/>
</dbReference>
<dbReference type="EMBL" id="JAHFXF010000480">
    <property type="protein sequence ID" value="KAG9686998.1"/>
    <property type="molecule type" value="Genomic_DNA"/>
</dbReference>
<accession>A0A9P8ED87</accession>
<comment type="cofactor">
    <cofactor evidence="1">
        <name>pyridoxal 5'-phosphate</name>
        <dbReference type="ChEBI" id="CHEBI:597326"/>
    </cofactor>
</comment>